<evidence type="ECO:0000313" key="4">
    <source>
        <dbReference type="Proteomes" id="UP001157961"/>
    </source>
</evidence>
<accession>A0ABY1N722</accession>
<feature type="transmembrane region" description="Helical" evidence="2">
    <location>
        <begin position="154"/>
        <end position="171"/>
    </location>
</feature>
<evidence type="ECO:0000256" key="2">
    <source>
        <dbReference type="SAM" id="Phobius"/>
    </source>
</evidence>
<dbReference type="Proteomes" id="UP001157961">
    <property type="component" value="Unassembled WGS sequence"/>
</dbReference>
<protein>
    <recommendedName>
        <fullName evidence="5">O-Antigen ligase</fullName>
    </recommendedName>
</protein>
<name>A0ABY1N722_9RHOB</name>
<evidence type="ECO:0000256" key="1">
    <source>
        <dbReference type="SAM" id="MobiDB-lite"/>
    </source>
</evidence>
<sequence>MPNLLATLMLMLWPVVIWRLFVSLSPGRALIWSLLGAYLLLPPPPAEFDFPLMPALDKSSLPNLAILIVVFFVLPQRPKLLPDNIVARWLLGLLILSPVATVFTNGEPLIFTEGFVRGLYFQDAIAQPINQFIGIIGFLMARALLRTREDQRDLLLALVIAGLAYSLPILIEVRLSPQLNNWVYGYYQHLFSQTIRGSGYRPMVFLYHGIWLAYFVLTALLAAITLWQADTSRTRAKYLIAVFYLAAVLVLCKTLATLIYAGAAGLLIVFLNTRAQVKIAAVLAIMMLAYPVLKTTGLVPTDAIISQAEKVSAERAHSLSFRIENEDILLDHAMRKPLFGWGIWGRNHLHDPTTGLITSVTDGYWIIVLGVWGWVGYIAQFGLMALPIFLVHRELGRIKVAERDSFKRDASFALLDEQRLQKRKSPGLSPYLGPLALMLGFNMIDMLPNATLTPTTWLIAGTLFGHAERLAQRRRSAESAMRHSPMSSDAGDQDEAEPDSAATPVPKPRRTIL</sequence>
<feature type="transmembrane region" description="Helical" evidence="2">
    <location>
        <begin position="55"/>
        <end position="74"/>
    </location>
</feature>
<dbReference type="RefSeq" id="WP_283424047.1">
    <property type="nucleotide sequence ID" value="NZ_FXTY01000001.1"/>
</dbReference>
<evidence type="ECO:0000313" key="3">
    <source>
        <dbReference type="EMBL" id="SMP01808.1"/>
    </source>
</evidence>
<feature type="region of interest" description="Disordered" evidence="1">
    <location>
        <begin position="474"/>
        <end position="513"/>
    </location>
</feature>
<feature type="transmembrane region" description="Helical" evidence="2">
    <location>
        <begin position="205"/>
        <end position="226"/>
    </location>
</feature>
<gene>
    <name evidence="3" type="ORF">SAMN06265373_101169</name>
</gene>
<feature type="transmembrane region" description="Helical" evidence="2">
    <location>
        <begin position="124"/>
        <end position="145"/>
    </location>
</feature>
<dbReference type="EMBL" id="FXTY01000001">
    <property type="protein sequence ID" value="SMP01808.1"/>
    <property type="molecule type" value="Genomic_DNA"/>
</dbReference>
<dbReference type="PANTHER" id="PTHR37422">
    <property type="entry name" value="TEICHURONIC ACID BIOSYNTHESIS PROTEIN TUAE"/>
    <property type="match status" value="1"/>
</dbReference>
<proteinExistence type="predicted"/>
<keyword evidence="2" id="KW-1133">Transmembrane helix</keyword>
<comment type="caution">
    <text evidence="3">The sequence shown here is derived from an EMBL/GenBank/DDBJ whole genome shotgun (WGS) entry which is preliminary data.</text>
</comment>
<feature type="transmembrane region" description="Helical" evidence="2">
    <location>
        <begin position="364"/>
        <end position="391"/>
    </location>
</feature>
<reference evidence="3 4" key="1">
    <citation type="submission" date="2017-05" db="EMBL/GenBank/DDBJ databases">
        <authorList>
            <person name="Varghese N."/>
            <person name="Submissions S."/>
        </authorList>
    </citation>
    <scope>NUCLEOTIDE SEQUENCE [LARGE SCALE GENOMIC DNA]</scope>
    <source>
        <strain evidence="3 4">DSM 29734</strain>
    </source>
</reference>
<keyword evidence="2" id="KW-0812">Transmembrane</keyword>
<evidence type="ECO:0008006" key="5">
    <source>
        <dbReference type="Google" id="ProtNLM"/>
    </source>
</evidence>
<feature type="transmembrane region" description="Helical" evidence="2">
    <location>
        <begin position="86"/>
        <end position="104"/>
    </location>
</feature>
<dbReference type="InterPro" id="IPR051533">
    <property type="entry name" value="WaaL-like"/>
</dbReference>
<dbReference type="PANTHER" id="PTHR37422:SF17">
    <property type="entry name" value="O-ANTIGEN LIGASE"/>
    <property type="match status" value="1"/>
</dbReference>
<feature type="transmembrane region" description="Helical" evidence="2">
    <location>
        <begin position="238"/>
        <end position="271"/>
    </location>
</feature>
<keyword evidence="2" id="KW-0472">Membrane</keyword>
<organism evidence="3 4">
    <name type="scientific">Shimia sagamensis</name>
    <dbReference type="NCBI Taxonomy" id="1566352"/>
    <lineage>
        <taxon>Bacteria</taxon>
        <taxon>Pseudomonadati</taxon>
        <taxon>Pseudomonadota</taxon>
        <taxon>Alphaproteobacteria</taxon>
        <taxon>Rhodobacterales</taxon>
        <taxon>Roseobacteraceae</taxon>
    </lineage>
</organism>
<keyword evidence="4" id="KW-1185">Reference proteome</keyword>